<evidence type="ECO:0000256" key="7">
    <source>
        <dbReference type="ARBA" id="ARBA00022543"/>
    </source>
</evidence>
<evidence type="ECO:0000256" key="13">
    <source>
        <dbReference type="ARBA" id="ARBA00022692"/>
    </source>
</evidence>
<dbReference type="Gene3D" id="3.30.450.20">
    <property type="entry name" value="PAS domain"/>
    <property type="match status" value="1"/>
</dbReference>
<dbReference type="Gene3D" id="3.40.50.2300">
    <property type="match status" value="1"/>
</dbReference>
<evidence type="ECO:0000256" key="14">
    <source>
        <dbReference type="ARBA" id="ARBA00022737"/>
    </source>
</evidence>
<organism evidence="26 27">
    <name type="scientific">Bradyrhizobium lablabi</name>
    <dbReference type="NCBI Taxonomy" id="722472"/>
    <lineage>
        <taxon>Bacteria</taxon>
        <taxon>Pseudomonadati</taxon>
        <taxon>Pseudomonadota</taxon>
        <taxon>Alphaproteobacteria</taxon>
        <taxon>Hyphomicrobiales</taxon>
        <taxon>Nitrobacteraceae</taxon>
        <taxon>Bradyrhizobium</taxon>
    </lineage>
</organism>
<dbReference type="SUPFAM" id="SSF55785">
    <property type="entry name" value="PYP-like sensor domain (PAS domain)"/>
    <property type="match status" value="1"/>
</dbReference>
<dbReference type="EMBL" id="LLYB01000058">
    <property type="protein sequence ID" value="KRR25091.1"/>
    <property type="molecule type" value="Genomic_DNA"/>
</dbReference>
<evidence type="ECO:0000256" key="3">
    <source>
        <dbReference type="ARBA" id="ARBA00012438"/>
    </source>
</evidence>
<evidence type="ECO:0000256" key="15">
    <source>
        <dbReference type="ARBA" id="ARBA00022741"/>
    </source>
</evidence>
<dbReference type="Pfam" id="PF00072">
    <property type="entry name" value="Response_reg"/>
    <property type="match status" value="1"/>
</dbReference>
<evidence type="ECO:0000256" key="8">
    <source>
        <dbReference type="ARBA" id="ARBA00022553"/>
    </source>
</evidence>
<dbReference type="InterPro" id="IPR036890">
    <property type="entry name" value="HATPase_C_sf"/>
</dbReference>
<dbReference type="CDD" id="cd00130">
    <property type="entry name" value="PAS"/>
    <property type="match status" value="1"/>
</dbReference>
<dbReference type="Gene3D" id="3.30.565.10">
    <property type="entry name" value="Histidine kinase-like ATPase, C-terminal domain"/>
    <property type="match status" value="1"/>
</dbReference>
<evidence type="ECO:0000256" key="1">
    <source>
        <dbReference type="ARBA" id="ARBA00000085"/>
    </source>
</evidence>
<dbReference type="GO" id="GO:0005524">
    <property type="term" value="F:ATP binding"/>
    <property type="evidence" value="ECO:0007669"/>
    <property type="project" value="UniProtKB-KW"/>
</dbReference>
<keyword evidence="12" id="KW-0808">Transferase</keyword>
<keyword evidence="9" id="KW-0716">Sensory transduction</keyword>
<evidence type="ECO:0000259" key="25">
    <source>
        <dbReference type="PROSITE" id="PS50113"/>
    </source>
</evidence>
<keyword evidence="7" id="KW-0600">Photoreceptor protein</keyword>
<keyword evidence="11" id="KW-0288">FMN</keyword>
<keyword evidence="18" id="KW-1133">Transmembrane helix</keyword>
<dbReference type="SMART" id="SM00448">
    <property type="entry name" value="REC"/>
    <property type="match status" value="1"/>
</dbReference>
<dbReference type="FunFam" id="2.10.70.100:FF:000001">
    <property type="entry name" value="Sensory transduction histidine kinase"/>
    <property type="match status" value="1"/>
</dbReference>
<dbReference type="InterPro" id="IPR011006">
    <property type="entry name" value="CheY-like_superfamily"/>
</dbReference>
<keyword evidence="8 23" id="KW-0597">Phosphoprotein</keyword>
<dbReference type="InterPro" id="IPR013655">
    <property type="entry name" value="PAS_fold_3"/>
</dbReference>
<feature type="domain" description="Response regulatory" evidence="24">
    <location>
        <begin position="28"/>
        <end position="145"/>
    </location>
</feature>
<dbReference type="Pfam" id="PF08447">
    <property type="entry name" value="PAS_3"/>
    <property type="match status" value="1"/>
</dbReference>
<evidence type="ECO:0000256" key="12">
    <source>
        <dbReference type="ARBA" id="ARBA00022679"/>
    </source>
</evidence>
<protein>
    <recommendedName>
        <fullName evidence="4">Blue-light-activated histidine kinase</fullName>
        <ecNumber evidence="3">2.7.13.3</ecNumber>
    </recommendedName>
</protein>
<keyword evidence="6" id="KW-0997">Cell inner membrane</keyword>
<dbReference type="InterPro" id="IPR001789">
    <property type="entry name" value="Sig_transdc_resp-reg_receiver"/>
</dbReference>
<dbReference type="GO" id="GO:0004673">
    <property type="term" value="F:protein histidine kinase activity"/>
    <property type="evidence" value="ECO:0007669"/>
    <property type="project" value="UniProtKB-EC"/>
</dbReference>
<proteinExistence type="predicted"/>
<dbReference type="Pfam" id="PF07536">
    <property type="entry name" value="HWE_HK"/>
    <property type="match status" value="1"/>
</dbReference>
<evidence type="ECO:0000256" key="6">
    <source>
        <dbReference type="ARBA" id="ARBA00022519"/>
    </source>
</evidence>
<name>A0A0R3N5P9_9BRAD</name>
<dbReference type="SMART" id="SM00911">
    <property type="entry name" value="HWE_HK"/>
    <property type="match status" value="1"/>
</dbReference>
<evidence type="ECO:0000256" key="23">
    <source>
        <dbReference type="PROSITE-ProRule" id="PRU00169"/>
    </source>
</evidence>
<dbReference type="SMART" id="SM00086">
    <property type="entry name" value="PAC"/>
    <property type="match status" value="1"/>
</dbReference>
<evidence type="ECO:0000256" key="11">
    <source>
        <dbReference type="ARBA" id="ARBA00022643"/>
    </source>
</evidence>
<keyword evidence="13" id="KW-0812">Transmembrane</keyword>
<dbReference type="STRING" id="722472.SAMN05444321_7389"/>
<dbReference type="InterPro" id="IPR000700">
    <property type="entry name" value="PAS-assoc_C"/>
</dbReference>
<dbReference type="PROSITE" id="PS50113">
    <property type="entry name" value="PAC"/>
    <property type="match status" value="1"/>
</dbReference>
<evidence type="ECO:0000256" key="20">
    <source>
        <dbReference type="ARBA" id="ARBA00023026"/>
    </source>
</evidence>
<evidence type="ECO:0000256" key="21">
    <source>
        <dbReference type="ARBA" id="ARBA00023136"/>
    </source>
</evidence>
<keyword evidence="17" id="KW-0067">ATP-binding</keyword>
<keyword evidence="22" id="KW-0675">Receptor</keyword>
<accession>A0A0R3N5P9</accession>
<keyword evidence="21" id="KW-0472">Membrane</keyword>
<evidence type="ECO:0000256" key="19">
    <source>
        <dbReference type="ARBA" id="ARBA00022991"/>
    </source>
</evidence>
<feature type="domain" description="PAC" evidence="25">
    <location>
        <begin position="257"/>
        <end position="309"/>
    </location>
</feature>
<keyword evidence="16" id="KW-0418">Kinase</keyword>
<keyword evidence="19" id="KW-0157">Chromophore</keyword>
<dbReference type="PROSITE" id="PS50110">
    <property type="entry name" value="RESPONSE_REGULATORY"/>
    <property type="match status" value="1"/>
</dbReference>
<keyword evidence="10" id="KW-0285">Flavoprotein</keyword>
<dbReference type="InterPro" id="IPR035965">
    <property type="entry name" value="PAS-like_dom_sf"/>
</dbReference>
<dbReference type="InterPro" id="IPR000014">
    <property type="entry name" value="PAS"/>
</dbReference>
<evidence type="ECO:0000313" key="27">
    <source>
        <dbReference type="Proteomes" id="UP000051660"/>
    </source>
</evidence>
<keyword evidence="20" id="KW-0843">Virulence</keyword>
<sequence>MPSSCCSQYECGCTVDRRKQMMDQEKVNILLVDDQPAKLLAYEVILKELGENLVKASSGREALEFLLKNDVAIILVDVCMPELDGFELAAMIREHPRFQKTAMIFISAIQVSDFDRLRGYEMGAVDYVPVPVVPEVLRAKIKVFAELYRKTRQLERLNVELEDRVRARTAELEESHARLLESEQRRSLAIAAGKMGSWDWDWVNGDFMWDEGQYQILGVDPGTFELTPANIQALFHPDDISELHEAWASFARGAKSYEAEFRIIRPNGEMRWCAGTAAATTDKGGRVIRVSGVTVDITERKQAEERQNLLAREVDHRAKNALALAQSIVRLTRGENVKTYARSVEGRINALARVHTVLSLSSWQGAEIRKLITEELAPYSTGEQIELSGPEVQFEPATAQTVALALHELVTNSAKYGALSALSGRLSVSWEDQAGLLRLTWTETGGPPVVKPVSRGFGTRSVIASIESQLGGQAEFDWRPEGLLCHLSVPLSQRQFATRPVSLAEAVTDGNGLRRAER</sequence>
<reference evidence="26 27" key="1">
    <citation type="submission" date="2014-03" db="EMBL/GenBank/DDBJ databases">
        <title>Bradyrhizobium valentinum sp. nov., isolated from effective nodules of Lupinus mariae-josephae, a lupine endemic of basic-lime soils in Eastern Spain.</title>
        <authorList>
            <person name="Duran D."/>
            <person name="Rey L."/>
            <person name="Navarro A."/>
            <person name="Busquets A."/>
            <person name="Imperial J."/>
            <person name="Ruiz-Argueso T."/>
        </authorList>
    </citation>
    <scope>NUCLEOTIDE SEQUENCE [LARGE SCALE GENOMIC DNA]</scope>
    <source>
        <strain evidence="26 27">CCBAU 23086</strain>
    </source>
</reference>
<dbReference type="EC" id="2.7.13.3" evidence="3"/>
<evidence type="ECO:0000256" key="17">
    <source>
        <dbReference type="ARBA" id="ARBA00022840"/>
    </source>
</evidence>
<dbReference type="InterPro" id="IPR011102">
    <property type="entry name" value="Sig_transdc_His_kinase_HWE"/>
</dbReference>
<evidence type="ECO:0000259" key="24">
    <source>
        <dbReference type="PROSITE" id="PS50110"/>
    </source>
</evidence>
<dbReference type="GO" id="GO:0000160">
    <property type="term" value="P:phosphorelay signal transduction system"/>
    <property type="evidence" value="ECO:0007669"/>
    <property type="project" value="InterPro"/>
</dbReference>
<evidence type="ECO:0000256" key="4">
    <source>
        <dbReference type="ARBA" id="ARBA00021740"/>
    </source>
</evidence>
<keyword evidence="15" id="KW-0547">Nucleotide-binding</keyword>
<gene>
    <name evidence="26" type="ORF">CQ14_25820</name>
</gene>
<dbReference type="SUPFAM" id="SSF52172">
    <property type="entry name" value="CheY-like"/>
    <property type="match status" value="1"/>
</dbReference>
<comment type="subcellular location">
    <subcellularLocation>
        <location evidence="2">Cell inner membrane</location>
        <topology evidence="2">Multi-pass membrane protein</topology>
    </subcellularLocation>
</comment>
<evidence type="ECO:0000256" key="10">
    <source>
        <dbReference type="ARBA" id="ARBA00022630"/>
    </source>
</evidence>
<dbReference type="GO" id="GO:0009881">
    <property type="term" value="F:photoreceptor activity"/>
    <property type="evidence" value="ECO:0007669"/>
    <property type="project" value="UniProtKB-KW"/>
</dbReference>
<dbReference type="Proteomes" id="UP000051660">
    <property type="component" value="Unassembled WGS sequence"/>
</dbReference>
<evidence type="ECO:0000256" key="5">
    <source>
        <dbReference type="ARBA" id="ARBA00022475"/>
    </source>
</evidence>
<dbReference type="PANTHER" id="PTHR41523">
    <property type="entry name" value="TWO-COMPONENT SYSTEM SENSOR PROTEIN"/>
    <property type="match status" value="1"/>
</dbReference>
<keyword evidence="14" id="KW-0677">Repeat</keyword>
<comment type="catalytic activity">
    <reaction evidence="1">
        <text>ATP + protein L-histidine = ADP + protein N-phospho-L-histidine.</text>
        <dbReference type="EC" id="2.7.13.3"/>
    </reaction>
</comment>
<evidence type="ECO:0000256" key="9">
    <source>
        <dbReference type="ARBA" id="ARBA00022606"/>
    </source>
</evidence>
<dbReference type="PANTHER" id="PTHR41523:SF8">
    <property type="entry name" value="ETHYLENE RESPONSE SENSOR PROTEIN"/>
    <property type="match status" value="1"/>
</dbReference>
<dbReference type="Gene3D" id="2.10.70.100">
    <property type="match status" value="1"/>
</dbReference>
<dbReference type="InterPro" id="IPR001610">
    <property type="entry name" value="PAC"/>
</dbReference>
<comment type="caution">
    <text evidence="26">The sequence shown here is derived from an EMBL/GenBank/DDBJ whole genome shotgun (WGS) entry which is preliminary data.</text>
</comment>
<dbReference type="AlphaFoldDB" id="A0A0R3N5P9"/>
<evidence type="ECO:0000256" key="18">
    <source>
        <dbReference type="ARBA" id="ARBA00022989"/>
    </source>
</evidence>
<feature type="modified residue" description="4-aspartylphosphate" evidence="23">
    <location>
        <position position="77"/>
    </location>
</feature>
<evidence type="ECO:0000256" key="16">
    <source>
        <dbReference type="ARBA" id="ARBA00022777"/>
    </source>
</evidence>
<dbReference type="NCBIfam" id="TIGR00229">
    <property type="entry name" value="sensory_box"/>
    <property type="match status" value="1"/>
</dbReference>
<evidence type="ECO:0000313" key="26">
    <source>
        <dbReference type="EMBL" id="KRR25091.1"/>
    </source>
</evidence>
<dbReference type="GO" id="GO:0005886">
    <property type="term" value="C:plasma membrane"/>
    <property type="evidence" value="ECO:0007669"/>
    <property type="project" value="UniProtKB-SubCell"/>
</dbReference>
<evidence type="ECO:0000256" key="22">
    <source>
        <dbReference type="ARBA" id="ARBA00023170"/>
    </source>
</evidence>
<keyword evidence="5" id="KW-1003">Cell membrane</keyword>
<evidence type="ECO:0000256" key="2">
    <source>
        <dbReference type="ARBA" id="ARBA00004429"/>
    </source>
</evidence>